<dbReference type="STRING" id="675511.GCA_000341735_00610"/>
<protein>
    <submittedName>
        <fullName evidence="1">Uncharacterized protein</fullName>
    </submittedName>
</protein>
<evidence type="ECO:0000313" key="2">
    <source>
        <dbReference type="Proteomes" id="UP000305881"/>
    </source>
</evidence>
<dbReference type="EMBL" id="CP035467">
    <property type="protein sequence ID" value="QCW84819.1"/>
    <property type="molecule type" value="Genomic_DNA"/>
</dbReference>
<evidence type="ECO:0000313" key="1">
    <source>
        <dbReference type="EMBL" id="QCW84819.1"/>
    </source>
</evidence>
<reference evidence="2" key="1">
    <citation type="journal article" date="2019" name="J. Bacteriol.">
        <title>A Mutagenic Screen Identifies a TonB-Dependent Receptor Required for the Lanthanide Metal Switch in the Type I Methanotroph 'Methylotuvimicrobium buryatense' 5GB1C.</title>
        <authorList>
            <person name="Groom J.D."/>
            <person name="Ford S.M."/>
            <person name="Pesesky M.W."/>
            <person name="Lidstrom M.E."/>
        </authorList>
    </citation>
    <scope>NUCLEOTIDE SEQUENCE [LARGE SCALE GENOMIC DNA]</scope>
    <source>
        <strain evidence="2">5GB1C</strain>
    </source>
</reference>
<proteinExistence type="predicted"/>
<accession>A0A4P9UTC3</accession>
<dbReference type="KEGG" id="mbur:EQU24_12145"/>
<sequence length="107" mass="11988">MAPLSAEARMNAETEHQPQFIYQSKSINHNIYSYLSKQAGVVSLKPTLIYVNRAYGQAIHSYAHAGEETEIPLTIEYVNKAYNPAIYSYEAAELKQEVNVPPTVVVD</sequence>
<keyword evidence="2" id="KW-1185">Reference proteome</keyword>
<organism evidence="1 2">
    <name type="scientific">Methylotuvimicrobium buryatense</name>
    <name type="common">Methylomicrobium buryatense</name>
    <dbReference type="NCBI Taxonomy" id="95641"/>
    <lineage>
        <taxon>Bacteria</taxon>
        <taxon>Pseudomonadati</taxon>
        <taxon>Pseudomonadota</taxon>
        <taxon>Gammaproteobacteria</taxon>
        <taxon>Methylococcales</taxon>
        <taxon>Methylococcaceae</taxon>
        <taxon>Methylotuvimicrobium</taxon>
    </lineage>
</organism>
<gene>
    <name evidence="1" type="ORF">EQU24_12145</name>
</gene>
<dbReference type="Proteomes" id="UP000305881">
    <property type="component" value="Chromosome"/>
</dbReference>
<name>A0A4P9UTC3_METBY</name>
<dbReference type="AlphaFoldDB" id="A0A4P9UTC3"/>
<dbReference type="OrthoDB" id="5571438at2"/>